<gene>
    <name evidence="3" type="ORF">HGA02_01195</name>
</gene>
<keyword evidence="2" id="KW-1133">Transmembrane helix</keyword>
<feature type="region of interest" description="Disordered" evidence="1">
    <location>
        <begin position="1"/>
        <end position="63"/>
    </location>
</feature>
<protein>
    <submittedName>
        <fullName evidence="3">Serine/threonine-protein phosphatase</fullName>
    </submittedName>
</protein>
<evidence type="ECO:0000256" key="1">
    <source>
        <dbReference type="SAM" id="MobiDB-lite"/>
    </source>
</evidence>
<feature type="non-terminal residue" evidence="3">
    <location>
        <position position="1"/>
    </location>
</feature>
<comment type="caution">
    <text evidence="3">The sequence shown here is derived from an EMBL/GenBank/DDBJ whole genome shotgun (WGS) entry which is preliminary data.</text>
</comment>
<sequence>NEPTSAADGPAARAAWLAQSAARQKKTQEPADDEDDDPADLPAVPVTVTAVGDEDEDEGEPVGRRRVRPGLVWAFAGLLTAAVLVLGYLWTQTQYYVADSDGEVVILRGLPQTLGPVALSTVVERSGTSMDDLGSAYLRGRVEQTIHATSLEDARDLVRMLEQDAEEQADEPTPTPTPTATPLLPAPQPTTAPAVDPAAGVTSP</sequence>
<feature type="compositionally biased region" description="Low complexity" evidence="1">
    <location>
        <begin position="40"/>
        <end position="51"/>
    </location>
</feature>
<keyword evidence="4" id="KW-1185">Reference proteome</keyword>
<evidence type="ECO:0000256" key="2">
    <source>
        <dbReference type="SAM" id="Phobius"/>
    </source>
</evidence>
<feature type="compositionally biased region" description="Pro residues" evidence="1">
    <location>
        <begin position="173"/>
        <end position="190"/>
    </location>
</feature>
<feature type="region of interest" description="Disordered" evidence="1">
    <location>
        <begin position="163"/>
        <end position="204"/>
    </location>
</feature>
<feature type="compositionally biased region" description="Low complexity" evidence="1">
    <location>
        <begin position="11"/>
        <end position="22"/>
    </location>
</feature>
<dbReference type="EMBL" id="JAAXOY010000006">
    <property type="protein sequence ID" value="NKY38184.1"/>
    <property type="molecule type" value="Genomic_DNA"/>
</dbReference>
<keyword evidence="2" id="KW-0472">Membrane</keyword>
<feature type="compositionally biased region" description="Acidic residues" evidence="1">
    <location>
        <begin position="30"/>
        <end position="39"/>
    </location>
</feature>
<feature type="compositionally biased region" description="Low complexity" evidence="1">
    <location>
        <begin position="191"/>
        <end position="204"/>
    </location>
</feature>
<dbReference type="Proteomes" id="UP000777774">
    <property type="component" value="Unassembled WGS sequence"/>
</dbReference>
<proteinExistence type="predicted"/>
<evidence type="ECO:0000313" key="4">
    <source>
        <dbReference type="Proteomes" id="UP000777774"/>
    </source>
</evidence>
<accession>A0ABX1JV59</accession>
<feature type="transmembrane region" description="Helical" evidence="2">
    <location>
        <begin position="71"/>
        <end position="90"/>
    </location>
</feature>
<keyword evidence="2" id="KW-0812">Transmembrane</keyword>
<evidence type="ECO:0000313" key="3">
    <source>
        <dbReference type="EMBL" id="NKY38184.1"/>
    </source>
</evidence>
<organism evidence="3 4">
    <name type="scientific">Cellulomonas septica</name>
    <dbReference type="NCBI Taxonomy" id="285080"/>
    <lineage>
        <taxon>Bacteria</taxon>
        <taxon>Bacillati</taxon>
        <taxon>Actinomycetota</taxon>
        <taxon>Actinomycetes</taxon>
        <taxon>Micrococcales</taxon>
        <taxon>Cellulomonadaceae</taxon>
        <taxon>Cellulomonas</taxon>
    </lineage>
</organism>
<name>A0ABX1JV59_9CELL</name>
<reference evidence="3 4" key="1">
    <citation type="submission" date="2020-04" db="EMBL/GenBank/DDBJ databases">
        <title>MicrobeNet Type strains.</title>
        <authorList>
            <person name="Nicholson A.C."/>
        </authorList>
    </citation>
    <scope>NUCLEOTIDE SEQUENCE [LARGE SCALE GENOMIC DNA]</scope>
    <source>
        <strain evidence="3 4">ATCC BAA-787</strain>
    </source>
</reference>